<dbReference type="OrthoDB" id="4203030at2759"/>
<sequence>MNSMPSEAAPPPYFPRAIFMSQDLETASIRSACPSYESTVPVNNRPREGLPPIPPIARTRANSKPSLDDAFRNPTWSRVHVANPTSRAYHSIAVRRASALTVQEQSSLLLAAVNGENAIAQLKKRMDDEERERSIRTKEDPSLVGEEAARENREERLRRENGCGVLERENVRWDWLLSQMNDWEEREKSWKKFHRVEEGKGSKLARRFGLSKRP</sequence>
<evidence type="ECO:0000313" key="3">
    <source>
        <dbReference type="Proteomes" id="UP000016922"/>
    </source>
</evidence>
<feature type="region of interest" description="Disordered" evidence="1">
    <location>
        <begin position="124"/>
        <end position="156"/>
    </location>
</feature>
<reference evidence="2 3" key="1">
    <citation type="journal article" date="2013" name="BMC Genomics">
        <title>Genomics-driven discovery of the pneumocandin biosynthetic gene cluster in the fungus Glarea lozoyensis.</title>
        <authorList>
            <person name="Chen L."/>
            <person name="Yue Q."/>
            <person name="Zhang X."/>
            <person name="Xiang M."/>
            <person name="Wang C."/>
            <person name="Li S."/>
            <person name="Che Y."/>
            <person name="Ortiz-Lopez F.J."/>
            <person name="Bills G.F."/>
            <person name="Liu X."/>
            <person name="An Z."/>
        </authorList>
    </citation>
    <scope>NUCLEOTIDE SEQUENCE [LARGE SCALE GENOMIC DNA]</scope>
    <source>
        <strain evidence="3">ATCC 20868 / MF5171</strain>
    </source>
</reference>
<dbReference type="eggNOG" id="ENOG502SVSE">
    <property type="taxonomic scope" value="Eukaryota"/>
</dbReference>
<dbReference type="KEGG" id="glz:GLAREA_10752"/>
<proteinExistence type="predicted"/>
<dbReference type="RefSeq" id="XP_008078044.1">
    <property type="nucleotide sequence ID" value="XM_008079853.1"/>
</dbReference>
<accession>S3D994</accession>
<dbReference type="EMBL" id="KE145355">
    <property type="protein sequence ID" value="EPE35057.1"/>
    <property type="molecule type" value="Genomic_DNA"/>
</dbReference>
<protein>
    <submittedName>
        <fullName evidence="2">Uncharacterized protein</fullName>
    </submittedName>
</protein>
<feature type="region of interest" description="Disordered" evidence="1">
    <location>
        <begin position="37"/>
        <end position="71"/>
    </location>
</feature>
<dbReference type="Proteomes" id="UP000016922">
    <property type="component" value="Unassembled WGS sequence"/>
</dbReference>
<dbReference type="HOGENOM" id="CLU_075611_0_0_1"/>
<name>S3D994_GLAL2</name>
<dbReference type="GeneID" id="19469798"/>
<evidence type="ECO:0000256" key="1">
    <source>
        <dbReference type="SAM" id="MobiDB-lite"/>
    </source>
</evidence>
<gene>
    <name evidence="2" type="ORF">GLAREA_10752</name>
</gene>
<organism evidence="2 3">
    <name type="scientific">Glarea lozoyensis (strain ATCC 20868 / MF5171)</name>
    <dbReference type="NCBI Taxonomy" id="1116229"/>
    <lineage>
        <taxon>Eukaryota</taxon>
        <taxon>Fungi</taxon>
        <taxon>Dikarya</taxon>
        <taxon>Ascomycota</taxon>
        <taxon>Pezizomycotina</taxon>
        <taxon>Leotiomycetes</taxon>
        <taxon>Helotiales</taxon>
        <taxon>Helotiaceae</taxon>
        <taxon>Glarea</taxon>
    </lineage>
</organism>
<dbReference type="AlphaFoldDB" id="S3D994"/>
<keyword evidence="3" id="KW-1185">Reference proteome</keyword>
<evidence type="ECO:0000313" key="2">
    <source>
        <dbReference type="EMBL" id="EPE35057.1"/>
    </source>
</evidence>
<dbReference type="OMA" id="QHEMISA"/>